<dbReference type="RefSeq" id="WP_098460658.1">
    <property type="nucleotide sequence ID" value="NZ_PDJC01000001.1"/>
</dbReference>
<comment type="caution">
    <text evidence="1">The sequence shown here is derived from an EMBL/GenBank/DDBJ whole genome shotgun (WGS) entry which is preliminary data.</text>
</comment>
<dbReference type="EMBL" id="PDJC01000001">
    <property type="protein sequence ID" value="PFG17201.1"/>
    <property type="molecule type" value="Genomic_DNA"/>
</dbReference>
<evidence type="ECO:0000313" key="1">
    <source>
        <dbReference type="EMBL" id="PFG17201.1"/>
    </source>
</evidence>
<evidence type="ECO:0000313" key="2">
    <source>
        <dbReference type="Proteomes" id="UP000226079"/>
    </source>
</evidence>
<reference evidence="1 2" key="1">
    <citation type="submission" date="2017-10" db="EMBL/GenBank/DDBJ databases">
        <title>Sequencing the genomes of 1000 actinobacteria strains.</title>
        <authorList>
            <person name="Klenk H.-P."/>
        </authorList>
    </citation>
    <scope>NUCLEOTIDE SEQUENCE [LARGE SCALE GENOMIC DNA]</scope>
    <source>
        <strain evidence="1 2">DSM 15597</strain>
    </source>
</reference>
<dbReference type="AlphaFoldDB" id="A0A2A9CSP1"/>
<proteinExistence type="predicted"/>
<sequence length="330" mass="36123">MVSPVEYYFEQVRLAEAAALMAARQWERLGSDLDKWPEIAGRLALIVSAAQVRAASNGIAYVEDEVGPPVAKVQAKSFGGWASDGMPLDSLLYGSIVQSRMKFGSGLTDEQVMAFGGNWLQMAVQMQVLDAGRGASGVAIAATPRTGWIRYVHTPCCQSCAVLAGKFFRWNQGFQRHRRCKCTHQPVGQGAAKGLTSNIAPDQIHDLTDAQRRAIADGADMNQVINAYRGVTPSMRNRMITTTEGTTRRGWASYVKRTRAQLNGEQVAETAKNVGKRGAVKNYVERRTKARPSPELIYAQDISREEAVRLLARHGYIVGDLKGVARLSLP</sequence>
<dbReference type="Proteomes" id="UP000226079">
    <property type="component" value="Unassembled WGS sequence"/>
</dbReference>
<organism evidence="1 2">
    <name type="scientific">Propionicimonas paludicola</name>
    <dbReference type="NCBI Taxonomy" id="185243"/>
    <lineage>
        <taxon>Bacteria</taxon>
        <taxon>Bacillati</taxon>
        <taxon>Actinomycetota</taxon>
        <taxon>Actinomycetes</taxon>
        <taxon>Propionibacteriales</taxon>
        <taxon>Nocardioidaceae</taxon>
        <taxon>Propionicimonas</taxon>
    </lineage>
</organism>
<keyword evidence="2" id="KW-1185">Reference proteome</keyword>
<accession>A0A2A9CSP1</accession>
<gene>
    <name evidence="1" type="ORF">ATK74_1764</name>
</gene>
<dbReference type="OrthoDB" id="3267958at2"/>
<protein>
    <submittedName>
        <fullName evidence="1">Uncharacterized protein</fullName>
    </submittedName>
</protein>
<name>A0A2A9CSP1_9ACTN</name>